<accession>A0A929G244</accession>
<dbReference type="EC" id="2.7.10.2" evidence="5"/>
<dbReference type="Pfam" id="PF02706">
    <property type="entry name" value="Wzz"/>
    <property type="match status" value="1"/>
</dbReference>
<feature type="domain" description="Polysaccharide chain length determinant N-terminal" evidence="19">
    <location>
        <begin position="7"/>
        <end position="89"/>
    </location>
</feature>
<dbReference type="CDD" id="cd05387">
    <property type="entry name" value="BY-kinase"/>
    <property type="match status" value="1"/>
</dbReference>
<evidence type="ECO:0000256" key="12">
    <source>
        <dbReference type="ARBA" id="ARBA00022840"/>
    </source>
</evidence>
<comment type="similarity">
    <text evidence="3">Belongs to the CpsD/CapB family.</text>
</comment>
<evidence type="ECO:0000313" key="21">
    <source>
        <dbReference type="EMBL" id="MBE9376492.1"/>
    </source>
</evidence>
<evidence type="ECO:0000256" key="1">
    <source>
        <dbReference type="ARBA" id="ARBA00004429"/>
    </source>
</evidence>
<sequence>MTWSDHLRVVRERWRFLVAGLLLGLVAASAGLFLVPPKYTAEVAVYVSARAPDDAVAAYQGNLLSEQKVKSYVQLIRNGTVARDVLRELELPESADSLSRRTAVTSEPDTVLLSIEVTDPDPLQARRIADNTASSFTGLVSRLESGPRQQPDVLAEVVEPATAEGVPVSPRPLPWAATGLLAGLVLGYAAALLRHLTDTSLRTPEQLAELVDAPQLGITAANPQADSAPLVVHAAPHSACAEHYRTLRTNLQFVDVDSHRKTVVVTSPGIAEGKTTTVVNLGVALARAGVGVVLVDADLRRPAVADCLGLEGAVGVTSVLSGRAALGEALQSWGGELDVLAGGQIAPNPSELLHSSRMSELLDALRSRYEMVLLDAPPLLPVTDAAVLTAACDGAVLVGRYKSTSRSDVRAAAAALDRVSARVLGTVLSVAPQPARSYGYYGYHGYRLQESPGRGAAPVLRAERPEPAEAVTSD</sequence>
<evidence type="ECO:0000256" key="15">
    <source>
        <dbReference type="ARBA" id="ARBA00023137"/>
    </source>
</evidence>
<evidence type="ECO:0000256" key="18">
    <source>
        <dbReference type="SAM" id="Phobius"/>
    </source>
</evidence>
<gene>
    <name evidence="21" type="ORF">IQ251_18740</name>
</gene>
<organism evidence="21 22">
    <name type="scientific">Saccharopolyspora montiporae</name>
    <dbReference type="NCBI Taxonomy" id="2781240"/>
    <lineage>
        <taxon>Bacteria</taxon>
        <taxon>Bacillati</taxon>
        <taxon>Actinomycetota</taxon>
        <taxon>Actinomycetes</taxon>
        <taxon>Pseudonocardiales</taxon>
        <taxon>Pseudonocardiaceae</taxon>
        <taxon>Saccharopolyspora</taxon>
    </lineage>
</organism>
<evidence type="ECO:0000256" key="3">
    <source>
        <dbReference type="ARBA" id="ARBA00007316"/>
    </source>
</evidence>
<evidence type="ECO:0000256" key="14">
    <source>
        <dbReference type="ARBA" id="ARBA00023136"/>
    </source>
</evidence>
<dbReference type="GO" id="GO:0005886">
    <property type="term" value="C:plasma membrane"/>
    <property type="evidence" value="ECO:0007669"/>
    <property type="project" value="UniProtKB-SubCell"/>
</dbReference>
<evidence type="ECO:0000256" key="6">
    <source>
        <dbReference type="ARBA" id="ARBA00022475"/>
    </source>
</evidence>
<feature type="transmembrane region" description="Helical" evidence="18">
    <location>
        <begin position="16"/>
        <end position="35"/>
    </location>
</feature>
<dbReference type="Pfam" id="PF13614">
    <property type="entry name" value="AAA_31"/>
    <property type="match status" value="1"/>
</dbReference>
<dbReference type="Gene3D" id="3.40.50.300">
    <property type="entry name" value="P-loop containing nucleotide triphosphate hydrolases"/>
    <property type="match status" value="1"/>
</dbReference>
<evidence type="ECO:0000256" key="2">
    <source>
        <dbReference type="ARBA" id="ARBA00006683"/>
    </source>
</evidence>
<dbReference type="NCBIfam" id="TIGR01007">
    <property type="entry name" value="eps_fam"/>
    <property type="match status" value="1"/>
</dbReference>
<dbReference type="AlphaFoldDB" id="A0A929G244"/>
<name>A0A929G244_9PSEU</name>
<keyword evidence="9 18" id="KW-0812">Transmembrane</keyword>
<keyword evidence="7" id="KW-0997">Cell inner membrane</keyword>
<evidence type="ECO:0000256" key="5">
    <source>
        <dbReference type="ARBA" id="ARBA00011903"/>
    </source>
</evidence>
<dbReference type="InterPro" id="IPR003856">
    <property type="entry name" value="LPS_length_determ_N"/>
</dbReference>
<feature type="region of interest" description="Disordered" evidence="17">
    <location>
        <begin position="454"/>
        <end position="474"/>
    </location>
</feature>
<keyword evidence="14 18" id="KW-0472">Membrane</keyword>
<dbReference type="InterPro" id="IPR050445">
    <property type="entry name" value="Bact_polysacc_biosynth/exp"/>
</dbReference>
<comment type="caution">
    <text evidence="21">The sequence shown here is derived from an EMBL/GenBank/DDBJ whole genome shotgun (WGS) entry which is preliminary data.</text>
</comment>
<evidence type="ECO:0000256" key="11">
    <source>
        <dbReference type="ARBA" id="ARBA00022777"/>
    </source>
</evidence>
<keyword evidence="10" id="KW-0547">Nucleotide-binding</keyword>
<keyword evidence="8 21" id="KW-0808">Transferase</keyword>
<evidence type="ECO:0000313" key="22">
    <source>
        <dbReference type="Proteomes" id="UP000598360"/>
    </source>
</evidence>
<comment type="similarity">
    <text evidence="4">Belongs to the etk/wzc family.</text>
</comment>
<proteinExistence type="inferred from homology"/>
<evidence type="ECO:0000256" key="13">
    <source>
        <dbReference type="ARBA" id="ARBA00022989"/>
    </source>
</evidence>
<dbReference type="InterPro" id="IPR025669">
    <property type="entry name" value="AAA_dom"/>
</dbReference>
<dbReference type="GO" id="GO:0004715">
    <property type="term" value="F:non-membrane spanning protein tyrosine kinase activity"/>
    <property type="evidence" value="ECO:0007669"/>
    <property type="project" value="UniProtKB-EC"/>
</dbReference>
<keyword evidence="11" id="KW-0418">Kinase</keyword>
<dbReference type="EMBL" id="JADEYC010000043">
    <property type="protein sequence ID" value="MBE9376492.1"/>
    <property type="molecule type" value="Genomic_DNA"/>
</dbReference>
<evidence type="ECO:0000256" key="10">
    <source>
        <dbReference type="ARBA" id="ARBA00022741"/>
    </source>
</evidence>
<evidence type="ECO:0000256" key="16">
    <source>
        <dbReference type="ARBA" id="ARBA00051245"/>
    </source>
</evidence>
<protein>
    <recommendedName>
        <fullName evidence="5">non-specific protein-tyrosine kinase</fullName>
        <ecNumber evidence="5">2.7.10.2</ecNumber>
    </recommendedName>
</protein>
<comment type="catalytic activity">
    <reaction evidence="16">
        <text>L-tyrosyl-[protein] + ATP = O-phospho-L-tyrosyl-[protein] + ADP + H(+)</text>
        <dbReference type="Rhea" id="RHEA:10596"/>
        <dbReference type="Rhea" id="RHEA-COMP:10136"/>
        <dbReference type="Rhea" id="RHEA-COMP:20101"/>
        <dbReference type="ChEBI" id="CHEBI:15378"/>
        <dbReference type="ChEBI" id="CHEBI:30616"/>
        <dbReference type="ChEBI" id="CHEBI:46858"/>
        <dbReference type="ChEBI" id="CHEBI:61978"/>
        <dbReference type="ChEBI" id="CHEBI:456216"/>
        <dbReference type="EC" id="2.7.10.2"/>
    </reaction>
</comment>
<evidence type="ECO:0000256" key="9">
    <source>
        <dbReference type="ARBA" id="ARBA00022692"/>
    </source>
</evidence>
<dbReference type="PANTHER" id="PTHR32309:SF13">
    <property type="entry name" value="FERRIC ENTEROBACTIN TRANSPORT PROTEIN FEPE"/>
    <property type="match status" value="1"/>
</dbReference>
<dbReference type="GO" id="GO:0005524">
    <property type="term" value="F:ATP binding"/>
    <property type="evidence" value="ECO:0007669"/>
    <property type="project" value="UniProtKB-KW"/>
</dbReference>
<keyword evidence="12" id="KW-0067">ATP-binding</keyword>
<dbReference type="Proteomes" id="UP000598360">
    <property type="component" value="Unassembled WGS sequence"/>
</dbReference>
<dbReference type="SUPFAM" id="SSF52540">
    <property type="entry name" value="P-loop containing nucleoside triphosphate hydrolases"/>
    <property type="match status" value="1"/>
</dbReference>
<feature type="domain" description="AAA" evidence="20">
    <location>
        <begin position="273"/>
        <end position="391"/>
    </location>
</feature>
<evidence type="ECO:0000256" key="17">
    <source>
        <dbReference type="SAM" id="MobiDB-lite"/>
    </source>
</evidence>
<evidence type="ECO:0000259" key="19">
    <source>
        <dbReference type="Pfam" id="PF02706"/>
    </source>
</evidence>
<keyword evidence="13 18" id="KW-1133">Transmembrane helix</keyword>
<dbReference type="InterPro" id="IPR005702">
    <property type="entry name" value="Wzc-like_C"/>
</dbReference>
<evidence type="ECO:0000256" key="7">
    <source>
        <dbReference type="ARBA" id="ARBA00022519"/>
    </source>
</evidence>
<comment type="similarity">
    <text evidence="2">Belongs to the CpsC/CapA family.</text>
</comment>
<keyword evidence="22" id="KW-1185">Reference proteome</keyword>
<dbReference type="PANTHER" id="PTHR32309">
    <property type="entry name" value="TYROSINE-PROTEIN KINASE"/>
    <property type="match status" value="1"/>
</dbReference>
<evidence type="ECO:0000256" key="4">
    <source>
        <dbReference type="ARBA" id="ARBA00008883"/>
    </source>
</evidence>
<reference evidence="21" key="1">
    <citation type="submission" date="2020-10" db="EMBL/GenBank/DDBJ databases">
        <title>Diversity and distribution of actinomycetes associated with coral in the coast of Hainan.</title>
        <authorList>
            <person name="Li F."/>
        </authorList>
    </citation>
    <scope>NUCLEOTIDE SEQUENCE</scope>
    <source>
        <strain evidence="21">HNM0983</strain>
    </source>
</reference>
<comment type="subcellular location">
    <subcellularLocation>
        <location evidence="1">Cell inner membrane</location>
        <topology evidence="1">Multi-pass membrane protein</topology>
    </subcellularLocation>
</comment>
<dbReference type="InterPro" id="IPR027417">
    <property type="entry name" value="P-loop_NTPase"/>
</dbReference>
<dbReference type="RefSeq" id="WP_193930208.1">
    <property type="nucleotide sequence ID" value="NZ_JADEYC010000043.1"/>
</dbReference>
<evidence type="ECO:0000259" key="20">
    <source>
        <dbReference type="Pfam" id="PF13614"/>
    </source>
</evidence>
<keyword evidence="6" id="KW-1003">Cell membrane</keyword>
<evidence type="ECO:0000256" key="8">
    <source>
        <dbReference type="ARBA" id="ARBA00022679"/>
    </source>
</evidence>
<keyword evidence="15" id="KW-0829">Tyrosine-protein kinase</keyword>